<dbReference type="AlphaFoldDB" id="A0A2P2JPG1"/>
<accession>A0A2P2JPG1</accession>
<reference evidence="1" key="1">
    <citation type="submission" date="2018-02" db="EMBL/GenBank/DDBJ databases">
        <title>Rhizophora mucronata_Transcriptome.</title>
        <authorList>
            <person name="Meera S.P."/>
            <person name="Sreeshan A."/>
            <person name="Augustine A."/>
        </authorList>
    </citation>
    <scope>NUCLEOTIDE SEQUENCE</scope>
    <source>
        <tissue evidence="1">Leaf</tissue>
    </source>
</reference>
<protein>
    <submittedName>
        <fullName evidence="1">Uncharacterized protein</fullName>
    </submittedName>
</protein>
<sequence>MRFLERFTIPGQKLSRRLPLCLRRGVRG</sequence>
<dbReference type="EMBL" id="GGEC01014873">
    <property type="protein sequence ID" value="MBW95356.1"/>
    <property type="molecule type" value="Transcribed_RNA"/>
</dbReference>
<name>A0A2P2JPG1_RHIMU</name>
<evidence type="ECO:0000313" key="1">
    <source>
        <dbReference type="EMBL" id="MBW95356.1"/>
    </source>
</evidence>
<proteinExistence type="predicted"/>
<organism evidence="1">
    <name type="scientific">Rhizophora mucronata</name>
    <name type="common">Asiatic mangrove</name>
    <dbReference type="NCBI Taxonomy" id="61149"/>
    <lineage>
        <taxon>Eukaryota</taxon>
        <taxon>Viridiplantae</taxon>
        <taxon>Streptophyta</taxon>
        <taxon>Embryophyta</taxon>
        <taxon>Tracheophyta</taxon>
        <taxon>Spermatophyta</taxon>
        <taxon>Magnoliopsida</taxon>
        <taxon>eudicotyledons</taxon>
        <taxon>Gunneridae</taxon>
        <taxon>Pentapetalae</taxon>
        <taxon>rosids</taxon>
        <taxon>fabids</taxon>
        <taxon>Malpighiales</taxon>
        <taxon>Rhizophoraceae</taxon>
        <taxon>Rhizophora</taxon>
    </lineage>
</organism>